<keyword evidence="2" id="KW-0648">Protein biosynthesis</keyword>
<reference evidence="2 3" key="1">
    <citation type="submission" date="2019-04" db="EMBL/GenBank/DDBJ databases">
        <title>Draft genome of the big-headed turtle Platysternon megacephalum.</title>
        <authorList>
            <person name="Gong S."/>
        </authorList>
    </citation>
    <scope>NUCLEOTIDE SEQUENCE [LARGE SCALE GENOMIC DNA]</scope>
    <source>
        <strain evidence="2">DO16091913</strain>
        <tissue evidence="2">Muscle</tissue>
    </source>
</reference>
<evidence type="ECO:0000313" key="2">
    <source>
        <dbReference type="EMBL" id="TFJ96392.1"/>
    </source>
</evidence>
<protein>
    <submittedName>
        <fullName evidence="2">Elongation factor 4</fullName>
    </submittedName>
</protein>
<dbReference type="Proteomes" id="UP000297703">
    <property type="component" value="Unassembled WGS sequence"/>
</dbReference>
<keyword evidence="3" id="KW-1185">Reference proteome</keyword>
<name>A0A4D9DNF4_9SAUR</name>
<feature type="region of interest" description="Disordered" evidence="1">
    <location>
        <begin position="1"/>
        <end position="44"/>
    </location>
</feature>
<dbReference type="EMBL" id="QXTE01000687">
    <property type="protein sequence ID" value="TFJ96392.1"/>
    <property type="molecule type" value="Genomic_DNA"/>
</dbReference>
<evidence type="ECO:0000256" key="1">
    <source>
        <dbReference type="SAM" id="MobiDB-lite"/>
    </source>
</evidence>
<reference evidence="2 3" key="2">
    <citation type="submission" date="2019-04" db="EMBL/GenBank/DDBJ databases">
        <title>The genome sequence of big-headed turtle.</title>
        <authorList>
            <person name="Gong S."/>
        </authorList>
    </citation>
    <scope>NUCLEOTIDE SEQUENCE [LARGE SCALE GENOMIC DNA]</scope>
    <source>
        <strain evidence="2">DO16091913</strain>
        <tissue evidence="2">Muscle</tissue>
    </source>
</reference>
<accession>A0A4D9DNF4</accession>
<dbReference type="AlphaFoldDB" id="A0A4D9DNF4"/>
<keyword evidence="2" id="KW-0251">Elongation factor</keyword>
<proteinExistence type="predicted"/>
<comment type="caution">
    <text evidence="2">The sequence shown here is derived from an EMBL/GenBank/DDBJ whole genome shotgun (WGS) entry which is preliminary data.</text>
</comment>
<dbReference type="GO" id="GO:0003746">
    <property type="term" value="F:translation elongation factor activity"/>
    <property type="evidence" value="ECO:0007669"/>
    <property type="project" value="UniProtKB-KW"/>
</dbReference>
<sequence>MLGESEHLPGIPSSEGCAHITAHTGPGVHAPQGILPHRAGREGGAQHSYTNTVGVLLGSPPLLHIHHLSPHPEHCVPIPPPGGGTSPCRLLFIWLPRHQPHQVGHGPKSTPLPPAVTPTAGTCMVVNGPCWPRAPHLTHCSQAAPSPWLPDTLDPELPLCSTATPQLPRYSH</sequence>
<organism evidence="2 3">
    <name type="scientific">Platysternon megacephalum</name>
    <name type="common">big-headed turtle</name>
    <dbReference type="NCBI Taxonomy" id="55544"/>
    <lineage>
        <taxon>Eukaryota</taxon>
        <taxon>Metazoa</taxon>
        <taxon>Chordata</taxon>
        <taxon>Craniata</taxon>
        <taxon>Vertebrata</taxon>
        <taxon>Euteleostomi</taxon>
        <taxon>Archelosauria</taxon>
        <taxon>Testudinata</taxon>
        <taxon>Testudines</taxon>
        <taxon>Cryptodira</taxon>
        <taxon>Durocryptodira</taxon>
        <taxon>Testudinoidea</taxon>
        <taxon>Platysternidae</taxon>
        <taxon>Platysternon</taxon>
    </lineage>
</organism>
<gene>
    <name evidence="2" type="ORF">DR999_PMT21820</name>
</gene>
<evidence type="ECO:0000313" key="3">
    <source>
        <dbReference type="Proteomes" id="UP000297703"/>
    </source>
</evidence>